<dbReference type="AlphaFoldDB" id="A0A0R7QTS4"/>
<dbReference type="Pfam" id="PF05139">
    <property type="entry name" value="Erythro_esteras"/>
    <property type="match status" value="1"/>
</dbReference>
<sequence length="316" mass="33674">MALSLGDVPELHEFLRWLRARNGRAGGPRVRYTGADLPGSLGSPLPALEAIAAHLDACDPEALPALERARELVGRLHDPAPMKALLGYPSADQAERDALTAALGELSARIQRSARAQRAAGREAGHAVAAHHLRGAWLLDHLHRSFTDEGIEAASTYRDLYLAETVLHLLEQDPAARVVLVAHNWHVKKAPEPFGSGELFPAGHHLAAELGTDYRAIGLTSRTGRTAVASGDLTGVDGFPFQEAPLPPLEEAAIESAFPGTAPWALADLRAAGAATDAAEYTRMRMADYFCDQPALDCFDAIVCVAETNGTAHTRG</sequence>
<dbReference type="InterPro" id="IPR052036">
    <property type="entry name" value="Hydrolase/PRTase-associated"/>
</dbReference>
<dbReference type="Gene3D" id="3.40.1660.10">
    <property type="entry name" value="EreA-like (biosynthetic domain)"/>
    <property type="match status" value="1"/>
</dbReference>
<accession>A0A0R7QTS4</accession>
<organism evidence="1">
    <name type="scientific">Nocardiopsis sp. CMB-M0232</name>
    <dbReference type="NCBI Taxonomy" id="1231934"/>
    <lineage>
        <taxon>Bacteria</taxon>
        <taxon>Bacillati</taxon>
        <taxon>Actinomycetota</taxon>
        <taxon>Actinomycetes</taxon>
        <taxon>Streptosporangiales</taxon>
        <taxon>Nocardiopsidaceae</taxon>
        <taxon>Nocardiopsis</taxon>
    </lineage>
</organism>
<dbReference type="InterPro" id="IPR007815">
    <property type="entry name" value="Emycin_Estase"/>
</dbReference>
<protein>
    <submittedName>
        <fullName evidence="1">Esterase</fullName>
    </submittedName>
</protein>
<proteinExistence type="predicted"/>
<evidence type="ECO:0000313" key="1">
    <source>
        <dbReference type="EMBL" id="AKR54059.1"/>
    </source>
</evidence>
<dbReference type="GO" id="GO:0046677">
    <property type="term" value="P:response to antibiotic"/>
    <property type="evidence" value="ECO:0007669"/>
    <property type="project" value="InterPro"/>
</dbReference>
<dbReference type="PANTHER" id="PTHR31299:SF0">
    <property type="entry name" value="ESTERASE, PUTATIVE (AFU_ORTHOLOGUE AFUA_1G05850)-RELATED"/>
    <property type="match status" value="1"/>
</dbReference>
<dbReference type="SUPFAM" id="SSF159501">
    <property type="entry name" value="EreA/ChaN-like"/>
    <property type="match status" value="1"/>
</dbReference>
<dbReference type="PANTHER" id="PTHR31299">
    <property type="entry name" value="ESTERASE, PUTATIVE (AFU_ORTHOLOGUE AFUA_1G05850)-RELATED"/>
    <property type="match status" value="1"/>
</dbReference>
<dbReference type="CDD" id="cd14728">
    <property type="entry name" value="Ere-like"/>
    <property type="match status" value="1"/>
</dbReference>
<reference evidence="1" key="1">
    <citation type="journal article" date="2015" name="ACS Synth. Biol.">
        <title>Two distinct cyclodipeptide synthases from a marine actinomycete catalyze biosynthesis of the same diketopiperazine natural product.</title>
        <authorList>
            <person name="James E.D."/>
            <person name="Knuckley B."/>
            <person name="Alqahtani N."/>
            <person name="Porwal S."/>
            <person name="Ban J."/>
            <person name="Karty J.A."/>
            <person name="Viswanathan R."/>
            <person name="Lane A.L."/>
        </authorList>
    </citation>
    <scope>NUCLEOTIDE SEQUENCE</scope>
    <source>
        <strain evidence="1">CMB-M0232</strain>
    </source>
</reference>
<name>A0A0R7QTS4_9ACTN</name>
<dbReference type="EMBL" id="KT184401">
    <property type="protein sequence ID" value="AKR54059.1"/>
    <property type="molecule type" value="Genomic_DNA"/>
</dbReference>